<dbReference type="InterPro" id="IPR000757">
    <property type="entry name" value="Beta-glucanase-like"/>
</dbReference>
<evidence type="ECO:0000313" key="6">
    <source>
        <dbReference type="EMBL" id="CAF5125798.1"/>
    </source>
</evidence>
<dbReference type="Proteomes" id="UP000676336">
    <property type="component" value="Unassembled WGS sequence"/>
</dbReference>
<dbReference type="CDD" id="cd08023">
    <property type="entry name" value="GH16_laminarinase_like"/>
    <property type="match status" value="1"/>
</dbReference>
<accession>A0A8S3DW89</accession>
<comment type="similarity">
    <text evidence="1">Belongs to the glycosyl hydrolase 16 family.</text>
</comment>
<evidence type="ECO:0000313" key="4">
    <source>
        <dbReference type="EMBL" id="CAF3842639.1"/>
    </source>
</evidence>
<feature type="signal peptide" evidence="2">
    <location>
        <begin position="1"/>
        <end position="19"/>
    </location>
</feature>
<dbReference type="PANTHER" id="PTHR10963:SF55">
    <property type="entry name" value="GLYCOSIDE HYDROLASE FAMILY 16 PROTEIN"/>
    <property type="match status" value="1"/>
</dbReference>
<dbReference type="EMBL" id="CAJOBI010000744">
    <property type="protein sequence ID" value="CAF3842639.1"/>
    <property type="molecule type" value="Genomic_DNA"/>
</dbReference>
<feature type="non-terminal residue" evidence="5">
    <location>
        <position position="126"/>
    </location>
</feature>
<dbReference type="Gene3D" id="2.60.120.200">
    <property type="match status" value="1"/>
</dbReference>
<comment type="caution">
    <text evidence="5">The sequence shown here is derived from an EMBL/GenBank/DDBJ whole genome shotgun (WGS) entry which is preliminary data.</text>
</comment>
<evidence type="ECO:0000259" key="3">
    <source>
        <dbReference type="PROSITE" id="PS51762"/>
    </source>
</evidence>
<evidence type="ECO:0000256" key="2">
    <source>
        <dbReference type="SAM" id="SignalP"/>
    </source>
</evidence>
<dbReference type="GO" id="GO:0005975">
    <property type="term" value="P:carbohydrate metabolic process"/>
    <property type="evidence" value="ECO:0007669"/>
    <property type="project" value="InterPro"/>
</dbReference>
<dbReference type="AlphaFoldDB" id="A0A8S3DW89"/>
<sequence length="126" mass="14793">MKAYLALIYLWCIIQFSDADWVRVWEDNFDWDGGIDLNKWEFDVGGHGWGNNENQFYTQNRIENARCERFPGSANGRLIIEARKEDYGGSRFTSARLKSKVKWTYGRLQIRALLPVGRGIWPALWM</sequence>
<dbReference type="EMBL" id="CAJOBH010224186">
    <property type="protein sequence ID" value="CAF5042185.1"/>
    <property type="molecule type" value="Genomic_DNA"/>
</dbReference>
<dbReference type="PANTHER" id="PTHR10963">
    <property type="entry name" value="GLYCOSYL HYDROLASE-RELATED"/>
    <property type="match status" value="1"/>
</dbReference>
<dbReference type="GO" id="GO:0004553">
    <property type="term" value="F:hydrolase activity, hydrolyzing O-glycosyl compounds"/>
    <property type="evidence" value="ECO:0007669"/>
    <property type="project" value="InterPro"/>
</dbReference>
<dbReference type="EMBL" id="CAJOBJ010267862">
    <property type="protein sequence ID" value="CAF5125798.1"/>
    <property type="molecule type" value="Genomic_DNA"/>
</dbReference>
<dbReference type="SUPFAM" id="SSF49899">
    <property type="entry name" value="Concanavalin A-like lectins/glucanases"/>
    <property type="match status" value="1"/>
</dbReference>
<dbReference type="InterPro" id="IPR013320">
    <property type="entry name" value="ConA-like_dom_sf"/>
</dbReference>
<dbReference type="Proteomes" id="UP000681720">
    <property type="component" value="Unassembled WGS sequence"/>
</dbReference>
<name>A0A8S3DW89_9BILA</name>
<dbReference type="InterPro" id="IPR050546">
    <property type="entry name" value="Glycosyl_Hydrlase_16"/>
</dbReference>
<evidence type="ECO:0000313" key="5">
    <source>
        <dbReference type="EMBL" id="CAF5042185.1"/>
    </source>
</evidence>
<organism evidence="5 7">
    <name type="scientific">Rotaria magnacalcarata</name>
    <dbReference type="NCBI Taxonomy" id="392030"/>
    <lineage>
        <taxon>Eukaryota</taxon>
        <taxon>Metazoa</taxon>
        <taxon>Spiralia</taxon>
        <taxon>Gnathifera</taxon>
        <taxon>Rotifera</taxon>
        <taxon>Eurotatoria</taxon>
        <taxon>Bdelloidea</taxon>
        <taxon>Philodinida</taxon>
        <taxon>Philodinidae</taxon>
        <taxon>Rotaria</taxon>
    </lineage>
</organism>
<reference evidence="5" key="1">
    <citation type="submission" date="2021-02" db="EMBL/GenBank/DDBJ databases">
        <authorList>
            <person name="Nowell W R."/>
        </authorList>
    </citation>
    <scope>NUCLEOTIDE SEQUENCE</scope>
</reference>
<feature type="chain" id="PRO_5035707671" description="GH16 domain-containing protein" evidence="2">
    <location>
        <begin position="20"/>
        <end position="126"/>
    </location>
</feature>
<keyword evidence="2" id="KW-0732">Signal</keyword>
<protein>
    <recommendedName>
        <fullName evidence="3">GH16 domain-containing protein</fullName>
    </recommendedName>
</protein>
<evidence type="ECO:0000313" key="7">
    <source>
        <dbReference type="Proteomes" id="UP000681967"/>
    </source>
</evidence>
<evidence type="ECO:0000256" key="1">
    <source>
        <dbReference type="ARBA" id="ARBA00006865"/>
    </source>
</evidence>
<feature type="domain" description="GH16" evidence="3">
    <location>
        <begin position="7"/>
        <end position="126"/>
    </location>
</feature>
<dbReference type="Proteomes" id="UP000681967">
    <property type="component" value="Unassembled WGS sequence"/>
</dbReference>
<proteinExistence type="inferred from homology"/>
<dbReference type="PROSITE" id="PS51762">
    <property type="entry name" value="GH16_2"/>
    <property type="match status" value="1"/>
</dbReference>
<gene>
    <name evidence="5" type="ORF">BYL167_LOCUS57065</name>
    <name evidence="6" type="ORF">GIL414_LOCUS63786</name>
    <name evidence="4" type="ORF">SMN809_LOCUS3539</name>
</gene>